<dbReference type="OrthoDB" id="9771186at2"/>
<keyword evidence="4" id="KW-1185">Reference proteome</keyword>
<organism evidence="3 4">
    <name type="scientific">Pseudolysobacter antarcticus</name>
    <dbReference type="NCBI Taxonomy" id="2511995"/>
    <lineage>
        <taxon>Bacteria</taxon>
        <taxon>Pseudomonadati</taxon>
        <taxon>Pseudomonadota</taxon>
        <taxon>Gammaproteobacteria</taxon>
        <taxon>Lysobacterales</taxon>
        <taxon>Rhodanobacteraceae</taxon>
        <taxon>Pseudolysobacter</taxon>
    </lineage>
</organism>
<dbReference type="Proteomes" id="UP000291562">
    <property type="component" value="Chromosome"/>
</dbReference>
<dbReference type="GO" id="GO:0030246">
    <property type="term" value="F:carbohydrate binding"/>
    <property type="evidence" value="ECO:0007669"/>
    <property type="project" value="TreeGrafter"/>
</dbReference>
<protein>
    <submittedName>
        <fullName evidence="3">TRAP transporter substrate-binding protein</fullName>
    </submittedName>
</protein>
<dbReference type="GO" id="GO:0030288">
    <property type="term" value="C:outer membrane-bounded periplasmic space"/>
    <property type="evidence" value="ECO:0007669"/>
    <property type="project" value="InterPro"/>
</dbReference>
<dbReference type="InterPro" id="IPR004682">
    <property type="entry name" value="TRAP_DctP"/>
</dbReference>
<sequence>MSITRRAMLTGAVAFFASAAARAQRGDTVLTATDVHVQGYPTVEALRWVGDTLERETGGRLRLRLYHSGQLGRESDSIDMARFGALDITRVNMAALNNPFPSTQILSLPYVFDSTAHMRRALDGAVGREILASFERRDLVGLAFYDSGARCFYNTRRPVYTPQDLHGLKIRVPPSDIFMDMVRALGANPTPLPYGEVFSALQTHLIDGAENNWQSFHTTRQFEVAHYWSQTAHSYSPEALLMSKQRLESLATEDRALVLDIAARSVTVMRELWDKSEIESRDYVIAKGVKVNEVDRRAFETATAATLSAYRRDPAIDTLYKKIRALA</sequence>
<dbReference type="Gene3D" id="3.40.190.170">
    <property type="entry name" value="Bacterial extracellular solute-binding protein, family 7"/>
    <property type="match status" value="1"/>
</dbReference>
<dbReference type="NCBIfam" id="NF037995">
    <property type="entry name" value="TRAP_S1"/>
    <property type="match status" value="1"/>
</dbReference>
<dbReference type="NCBIfam" id="TIGR00787">
    <property type="entry name" value="dctP"/>
    <property type="match status" value="1"/>
</dbReference>
<evidence type="ECO:0000256" key="2">
    <source>
        <dbReference type="SAM" id="SignalP"/>
    </source>
</evidence>
<dbReference type="AlphaFoldDB" id="A0A411HG40"/>
<name>A0A411HG40_9GAMM</name>
<dbReference type="Pfam" id="PF03480">
    <property type="entry name" value="DctP"/>
    <property type="match status" value="1"/>
</dbReference>
<dbReference type="EMBL" id="CP035704">
    <property type="protein sequence ID" value="QBB69410.1"/>
    <property type="molecule type" value="Genomic_DNA"/>
</dbReference>
<proteinExistence type="predicted"/>
<keyword evidence="1 2" id="KW-0732">Signal</keyword>
<dbReference type="PANTHER" id="PTHR33376:SF2">
    <property type="entry name" value="DICARBOXYLATE-BINDING PERIPLASMIC PROTEIN"/>
    <property type="match status" value="1"/>
</dbReference>
<evidence type="ECO:0000313" key="3">
    <source>
        <dbReference type="EMBL" id="QBB69410.1"/>
    </source>
</evidence>
<dbReference type="RefSeq" id="WP_129831667.1">
    <property type="nucleotide sequence ID" value="NZ_CP035704.1"/>
</dbReference>
<dbReference type="GO" id="GO:0055085">
    <property type="term" value="P:transmembrane transport"/>
    <property type="evidence" value="ECO:0007669"/>
    <property type="project" value="InterPro"/>
</dbReference>
<dbReference type="InterPro" id="IPR018389">
    <property type="entry name" value="DctP_fam"/>
</dbReference>
<accession>A0A411HG40</accession>
<feature type="signal peptide" evidence="2">
    <location>
        <begin position="1"/>
        <end position="23"/>
    </location>
</feature>
<dbReference type="PIRSF" id="PIRSF006470">
    <property type="entry name" value="DctB"/>
    <property type="match status" value="1"/>
</dbReference>
<feature type="chain" id="PRO_5019393966" evidence="2">
    <location>
        <begin position="24"/>
        <end position="327"/>
    </location>
</feature>
<evidence type="ECO:0000313" key="4">
    <source>
        <dbReference type="Proteomes" id="UP000291562"/>
    </source>
</evidence>
<reference evidence="3 4" key="1">
    <citation type="submission" date="2019-01" db="EMBL/GenBank/DDBJ databases">
        <title>Pseudolysobacter antarctica gen. nov., sp. nov., isolated from Fildes Peninsula, Antarctica.</title>
        <authorList>
            <person name="Wei Z."/>
            <person name="Peng F."/>
        </authorList>
    </citation>
    <scope>NUCLEOTIDE SEQUENCE [LARGE SCALE GENOMIC DNA]</scope>
    <source>
        <strain evidence="3 4">AQ6-296</strain>
    </source>
</reference>
<dbReference type="InterPro" id="IPR038404">
    <property type="entry name" value="TRAP_DctP_sf"/>
</dbReference>
<gene>
    <name evidence="3" type="ORF">ELE36_02915</name>
</gene>
<dbReference type="PANTHER" id="PTHR33376">
    <property type="match status" value="1"/>
</dbReference>
<evidence type="ECO:0000256" key="1">
    <source>
        <dbReference type="ARBA" id="ARBA00022729"/>
    </source>
</evidence>
<dbReference type="KEGG" id="xbc:ELE36_02915"/>
<dbReference type="CDD" id="cd13671">
    <property type="entry name" value="PBP2_TRAP_SBP_like_3"/>
    <property type="match status" value="1"/>
</dbReference>